<reference evidence="3" key="1">
    <citation type="submission" date="2017-09" db="EMBL/GenBank/DDBJ databases">
        <authorList>
            <person name="Varghese N."/>
            <person name="Submissions S."/>
        </authorList>
    </citation>
    <scope>NUCLEOTIDE SEQUENCE [LARGE SCALE GENOMIC DNA]</scope>
    <source>
        <strain evidence="3">DSM 29961</strain>
    </source>
</reference>
<sequence length="130" mass="14595">MTFRKPYLISWLAMPVLILMGLVFRQHTVDVQLYDTYFVIANSHVALMGSAFLLVVGLGYWLICLTGKTPNIALTTIHLLPTIIVLMLLVMPLFRNGPFANAEWLSLGILAFLLGQCAYVIVIMLTLLRK</sequence>
<feature type="transmembrane region" description="Helical" evidence="1">
    <location>
        <begin position="106"/>
        <end position="128"/>
    </location>
</feature>
<gene>
    <name evidence="2" type="ORF">SAMN06269250_2885</name>
</gene>
<dbReference type="SUPFAM" id="SSF81442">
    <property type="entry name" value="Cytochrome c oxidase subunit I-like"/>
    <property type="match status" value="1"/>
</dbReference>
<evidence type="ECO:0008006" key="4">
    <source>
        <dbReference type="Google" id="ProtNLM"/>
    </source>
</evidence>
<feature type="transmembrane region" description="Helical" evidence="1">
    <location>
        <begin position="72"/>
        <end position="94"/>
    </location>
</feature>
<dbReference type="AlphaFoldDB" id="A0A286G063"/>
<keyword evidence="1" id="KW-0472">Membrane</keyword>
<evidence type="ECO:0000256" key="1">
    <source>
        <dbReference type="SAM" id="Phobius"/>
    </source>
</evidence>
<evidence type="ECO:0000313" key="2">
    <source>
        <dbReference type="EMBL" id="SOD88911.1"/>
    </source>
</evidence>
<dbReference type="Proteomes" id="UP000219452">
    <property type="component" value="Unassembled WGS sequence"/>
</dbReference>
<dbReference type="EMBL" id="OCNH01000002">
    <property type="protein sequence ID" value="SOD88911.1"/>
    <property type="molecule type" value="Genomic_DNA"/>
</dbReference>
<keyword evidence="1" id="KW-0812">Transmembrane</keyword>
<organism evidence="2 3">
    <name type="scientific">Spirosoma fluviale</name>
    <dbReference type="NCBI Taxonomy" id="1597977"/>
    <lineage>
        <taxon>Bacteria</taxon>
        <taxon>Pseudomonadati</taxon>
        <taxon>Bacteroidota</taxon>
        <taxon>Cytophagia</taxon>
        <taxon>Cytophagales</taxon>
        <taxon>Cytophagaceae</taxon>
        <taxon>Spirosoma</taxon>
    </lineage>
</organism>
<protein>
    <recommendedName>
        <fullName evidence="4">Cytochrome C and Quinol oxidase polypeptide I</fullName>
    </recommendedName>
</protein>
<dbReference type="Gene3D" id="1.20.210.10">
    <property type="entry name" value="Cytochrome c oxidase-like, subunit I domain"/>
    <property type="match status" value="1"/>
</dbReference>
<evidence type="ECO:0000313" key="3">
    <source>
        <dbReference type="Proteomes" id="UP000219452"/>
    </source>
</evidence>
<keyword evidence="3" id="KW-1185">Reference proteome</keyword>
<dbReference type="RefSeq" id="WP_097126492.1">
    <property type="nucleotide sequence ID" value="NZ_OCNH01000002.1"/>
</dbReference>
<dbReference type="InterPro" id="IPR036927">
    <property type="entry name" value="Cyt_c_oxase-like_su1_sf"/>
</dbReference>
<keyword evidence="1" id="KW-1133">Transmembrane helix</keyword>
<feature type="transmembrane region" description="Helical" evidence="1">
    <location>
        <begin position="44"/>
        <end position="65"/>
    </location>
</feature>
<dbReference type="OrthoDB" id="959161at2"/>
<name>A0A286G063_9BACT</name>
<feature type="transmembrane region" description="Helical" evidence="1">
    <location>
        <begin position="7"/>
        <end position="24"/>
    </location>
</feature>
<proteinExistence type="predicted"/>
<accession>A0A286G063</accession>